<feature type="non-terminal residue" evidence="2">
    <location>
        <position position="1"/>
    </location>
</feature>
<keyword evidence="2" id="KW-0326">Glycosidase</keyword>
<accession>K1TUU6</accession>
<evidence type="ECO:0000256" key="1">
    <source>
        <dbReference type="SAM" id="MobiDB-lite"/>
    </source>
</evidence>
<sequence>QQNAQAGENPSLQNDSVPYVTMPDVSPKLTTGDGNPLLDFMFTADPTAVEYNGRIYVYATNDQQQYDSIGGYGKTPTNTSNLW</sequence>
<dbReference type="EMBL" id="AJWZ01002795">
    <property type="protein sequence ID" value="EKC69990.1"/>
    <property type="molecule type" value="Genomic_DNA"/>
</dbReference>
<dbReference type="GO" id="GO:0045493">
    <property type="term" value="P:xylan catabolic process"/>
    <property type="evidence" value="ECO:0007669"/>
    <property type="project" value="UniProtKB-KW"/>
</dbReference>
<reference evidence="2" key="1">
    <citation type="journal article" date="2013" name="Environ. Microbiol.">
        <title>Microbiota from the distal guts of lean and obese adolescents exhibit partial functional redundancy besides clear differences in community structure.</title>
        <authorList>
            <person name="Ferrer M."/>
            <person name="Ruiz A."/>
            <person name="Lanza F."/>
            <person name="Haange S.B."/>
            <person name="Oberbach A."/>
            <person name="Till H."/>
            <person name="Bargiela R."/>
            <person name="Campoy C."/>
            <person name="Segura M.T."/>
            <person name="Richter M."/>
            <person name="von Bergen M."/>
            <person name="Seifert J."/>
            <person name="Suarez A."/>
        </authorList>
    </citation>
    <scope>NUCLEOTIDE SEQUENCE</scope>
</reference>
<name>K1TUU6_9ZZZZ</name>
<dbReference type="Gene3D" id="2.115.10.20">
    <property type="entry name" value="Glycosyl hydrolase domain, family 43"/>
    <property type="match status" value="1"/>
</dbReference>
<evidence type="ECO:0000313" key="2">
    <source>
        <dbReference type="EMBL" id="EKC69990.1"/>
    </source>
</evidence>
<keyword evidence="2" id="KW-0858">Xylan degradation</keyword>
<gene>
    <name evidence="2" type="ORF">OBE_04115</name>
</gene>
<dbReference type="GO" id="GO:0016798">
    <property type="term" value="F:hydrolase activity, acting on glycosyl bonds"/>
    <property type="evidence" value="ECO:0007669"/>
    <property type="project" value="UniProtKB-KW"/>
</dbReference>
<dbReference type="InterPro" id="IPR023296">
    <property type="entry name" value="Glyco_hydro_beta-prop_sf"/>
</dbReference>
<protein>
    <submittedName>
        <fullName evidence="2">Endo-1,4-beta-xylanase D</fullName>
    </submittedName>
</protein>
<keyword evidence="2" id="KW-0119">Carbohydrate metabolism</keyword>
<dbReference type="AlphaFoldDB" id="K1TUU6"/>
<keyword evidence="2" id="KW-0378">Hydrolase</keyword>
<proteinExistence type="predicted"/>
<feature type="compositionally biased region" description="Polar residues" evidence="1">
    <location>
        <begin position="1"/>
        <end position="16"/>
    </location>
</feature>
<organism evidence="2">
    <name type="scientific">human gut metagenome</name>
    <dbReference type="NCBI Taxonomy" id="408170"/>
    <lineage>
        <taxon>unclassified sequences</taxon>
        <taxon>metagenomes</taxon>
        <taxon>organismal metagenomes</taxon>
    </lineage>
</organism>
<keyword evidence="2" id="KW-0624">Polysaccharide degradation</keyword>
<comment type="caution">
    <text evidence="2">The sequence shown here is derived from an EMBL/GenBank/DDBJ whole genome shotgun (WGS) entry which is preliminary data.</text>
</comment>
<feature type="region of interest" description="Disordered" evidence="1">
    <location>
        <begin position="1"/>
        <end position="35"/>
    </location>
</feature>